<dbReference type="NCBIfam" id="NF041761">
    <property type="entry name" value="PtuB"/>
    <property type="match status" value="1"/>
</dbReference>
<name>A0A7C9KDE3_9GAMM</name>
<proteinExistence type="predicted"/>
<dbReference type="InterPro" id="IPR053575">
    <property type="entry name" value="Retron_Ec78_HNH_endo"/>
</dbReference>
<dbReference type="EMBL" id="WHZZ01000002">
    <property type="protein sequence ID" value="MQL48140.1"/>
    <property type="molecule type" value="Genomic_DNA"/>
</dbReference>
<dbReference type="RefSeq" id="WP_152962609.1">
    <property type="nucleotide sequence ID" value="NZ_CAWOZU010000017.1"/>
</dbReference>
<evidence type="ECO:0000313" key="2">
    <source>
        <dbReference type="Proteomes" id="UP000481739"/>
    </source>
</evidence>
<evidence type="ECO:0000313" key="1">
    <source>
        <dbReference type="EMBL" id="MQL48140.1"/>
    </source>
</evidence>
<sequence>MKSLNRSVGPTHLHQFRAGRDPWMSVDQSNIWPQLLEMQGEFCAYCECSLNRKHIEHFRPRGKFPALTFEWGNLFGSCGDSSKTGGWQRCGIFKDNGAGNYNPDHLIKPDDDNPDDYLLFLTTGQVVPAKVLSGPKLLKAQETIRVFNLNGDPSLLGSRKKALNCIMEEVMLLHESYEDLGDELWREMRNAEIQATGNKEFSTALKHAWLHNSEY</sequence>
<protein>
    <submittedName>
        <fullName evidence="1">TIGR02646 family protein</fullName>
    </submittedName>
</protein>
<dbReference type="NCBIfam" id="TIGR02646">
    <property type="entry name" value="retron system putative HNH endonuclease"/>
    <property type="match status" value="1"/>
</dbReference>
<reference evidence="1 2" key="1">
    <citation type="journal article" date="2019" name="Nature">
        <title>A new antibiotic selectively kills Gram-negative pathogens.</title>
        <authorList>
            <person name="Imai Y."/>
            <person name="Meyer K.J."/>
            <person name="Iinishi A."/>
            <person name="Favre-Godal Q."/>
            <person name="Green R."/>
            <person name="Manuse S."/>
            <person name="Caboni M."/>
            <person name="Mori M."/>
            <person name="Niles S."/>
            <person name="Ghiglieri M."/>
            <person name="Honrao C."/>
            <person name="Ma X."/>
            <person name="Guo J.J."/>
            <person name="Makriyannis A."/>
            <person name="Linares-Otoya L."/>
            <person name="Boehringer N."/>
            <person name="Wuisan Z.G."/>
            <person name="Kaur H."/>
            <person name="Wu R."/>
            <person name="Mateus A."/>
            <person name="Typas A."/>
            <person name="Savitski M.M."/>
            <person name="Espinoza J.L."/>
            <person name="O'Rourke A."/>
            <person name="Nelson K.E."/>
            <person name="Hiller S."/>
            <person name="Noinaj N."/>
            <person name="Schaeberle T.F."/>
            <person name="D'Onofrio A."/>
            <person name="Lewis K."/>
        </authorList>
    </citation>
    <scope>NUCLEOTIDE SEQUENCE [LARGE SCALE GENOMIC DNA]</scope>
    <source>
        <strain evidence="1 2">HGB 1456</strain>
    </source>
</reference>
<dbReference type="InterPro" id="IPR013467">
    <property type="entry name" value="HNH78-like"/>
</dbReference>
<comment type="caution">
    <text evidence="1">The sequence shown here is derived from an EMBL/GenBank/DDBJ whole genome shotgun (WGS) entry which is preliminary data.</text>
</comment>
<dbReference type="Proteomes" id="UP000481739">
    <property type="component" value="Unassembled WGS sequence"/>
</dbReference>
<dbReference type="AlphaFoldDB" id="A0A7C9KDE3"/>
<organism evidence="1 2">
    <name type="scientific">Photorhabdus khanii</name>
    <dbReference type="NCBI Taxonomy" id="1004150"/>
    <lineage>
        <taxon>Bacteria</taxon>
        <taxon>Pseudomonadati</taxon>
        <taxon>Pseudomonadota</taxon>
        <taxon>Gammaproteobacteria</taxon>
        <taxon>Enterobacterales</taxon>
        <taxon>Morganellaceae</taxon>
        <taxon>Photorhabdus</taxon>
    </lineage>
</organism>
<gene>
    <name evidence="1" type="ORF">GEA64_09220</name>
</gene>
<accession>A0A7C9KDE3</accession>